<organism evidence="1">
    <name type="scientific">Magallana gigas</name>
    <name type="common">Pacific oyster</name>
    <name type="synonym">Crassostrea gigas</name>
    <dbReference type="NCBI Taxonomy" id="29159"/>
    <lineage>
        <taxon>Eukaryota</taxon>
        <taxon>Metazoa</taxon>
        <taxon>Spiralia</taxon>
        <taxon>Lophotrochozoa</taxon>
        <taxon>Mollusca</taxon>
        <taxon>Bivalvia</taxon>
        <taxon>Autobranchia</taxon>
        <taxon>Pteriomorphia</taxon>
        <taxon>Ostreida</taxon>
        <taxon>Ostreoidea</taxon>
        <taxon>Ostreidae</taxon>
        <taxon>Magallana</taxon>
    </lineage>
</organism>
<gene>
    <name evidence="1" type="ORF">CGI_10006984</name>
</gene>
<name>K1R8E5_MAGGI</name>
<evidence type="ECO:0000313" key="1">
    <source>
        <dbReference type="EMBL" id="EKC37440.1"/>
    </source>
</evidence>
<proteinExistence type="predicted"/>
<dbReference type="EMBL" id="JH816194">
    <property type="protein sequence ID" value="EKC37440.1"/>
    <property type="molecule type" value="Genomic_DNA"/>
</dbReference>
<dbReference type="AlphaFoldDB" id="K1R8E5"/>
<dbReference type="InParanoid" id="K1R8E5"/>
<dbReference type="HOGENOM" id="CLU_2308735_0_0_1"/>
<accession>K1R8E5</accession>
<sequence length="100" mass="11395">MRDFHLYAEPVMGWPIYQNTNHIWKRYTTRPYNNLALDTAASPVSNSYSRNVKNYRNNVIVTQERTLNFSSNTHFTASINLSSPLCCVRNGSVVIVPGIS</sequence>
<protein>
    <submittedName>
        <fullName evidence="1">Uncharacterized protein</fullName>
    </submittedName>
</protein>
<reference evidence="1" key="1">
    <citation type="journal article" date="2012" name="Nature">
        <title>The oyster genome reveals stress adaptation and complexity of shell formation.</title>
        <authorList>
            <person name="Zhang G."/>
            <person name="Fang X."/>
            <person name="Guo X."/>
            <person name="Li L."/>
            <person name="Luo R."/>
            <person name="Xu F."/>
            <person name="Yang P."/>
            <person name="Zhang L."/>
            <person name="Wang X."/>
            <person name="Qi H."/>
            <person name="Xiong Z."/>
            <person name="Que H."/>
            <person name="Xie Y."/>
            <person name="Holland P.W."/>
            <person name="Paps J."/>
            <person name="Zhu Y."/>
            <person name="Wu F."/>
            <person name="Chen Y."/>
            <person name="Wang J."/>
            <person name="Peng C."/>
            <person name="Meng J."/>
            <person name="Yang L."/>
            <person name="Liu J."/>
            <person name="Wen B."/>
            <person name="Zhang N."/>
            <person name="Huang Z."/>
            <person name="Zhu Q."/>
            <person name="Feng Y."/>
            <person name="Mount A."/>
            <person name="Hedgecock D."/>
            <person name="Xu Z."/>
            <person name="Liu Y."/>
            <person name="Domazet-Loso T."/>
            <person name="Du Y."/>
            <person name="Sun X."/>
            <person name="Zhang S."/>
            <person name="Liu B."/>
            <person name="Cheng P."/>
            <person name="Jiang X."/>
            <person name="Li J."/>
            <person name="Fan D."/>
            <person name="Wang W."/>
            <person name="Fu W."/>
            <person name="Wang T."/>
            <person name="Wang B."/>
            <person name="Zhang J."/>
            <person name="Peng Z."/>
            <person name="Li Y."/>
            <person name="Li N."/>
            <person name="Wang J."/>
            <person name="Chen M."/>
            <person name="He Y."/>
            <person name="Tan F."/>
            <person name="Song X."/>
            <person name="Zheng Q."/>
            <person name="Huang R."/>
            <person name="Yang H."/>
            <person name="Du X."/>
            <person name="Chen L."/>
            <person name="Yang M."/>
            <person name="Gaffney P.M."/>
            <person name="Wang S."/>
            <person name="Luo L."/>
            <person name="She Z."/>
            <person name="Ming Y."/>
            <person name="Huang W."/>
            <person name="Zhang S."/>
            <person name="Huang B."/>
            <person name="Zhang Y."/>
            <person name="Qu T."/>
            <person name="Ni P."/>
            <person name="Miao G."/>
            <person name="Wang J."/>
            <person name="Wang Q."/>
            <person name="Steinberg C.E."/>
            <person name="Wang H."/>
            <person name="Li N."/>
            <person name="Qian L."/>
            <person name="Zhang G."/>
            <person name="Li Y."/>
            <person name="Yang H."/>
            <person name="Liu X."/>
            <person name="Wang J."/>
            <person name="Yin Y."/>
            <person name="Wang J."/>
        </authorList>
    </citation>
    <scope>NUCLEOTIDE SEQUENCE [LARGE SCALE GENOMIC DNA]</scope>
    <source>
        <strain evidence="1">05x7-T-G4-1.051#20</strain>
    </source>
</reference>